<keyword evidence="1" id="KW-0732">Signal</keyword>
<accession>A0A0Q3SI41</accession>
<evidence type="ECO:0000313" key="2">
    <source>
        <dbReference type="EMBL" id="KQK24842.1"/>
    </source>
</evidence>
<name>A0A0Q3SI41_9FLAO</name>
<evidence type="ECO:0008006" key="4">
    <source>
        <dbReference type="Google" id="ProtNLM"/>
    </source>
</evidence>
<dbReference type="Proteomes" id="UP000051682">
    <property type="component" value="Unassembled WGS sequence"/>
</dbReference>
<evidence type="ECO:0000313" key="3">
    <source>
        <dbReference type="Proteomes" id="UP000051682"/>
    </source>
</evidence>
<protein>
    <recommendedName>
        <fullName evidence="4">Lipoprotein</fullName>
    </recommendedName>
</protein>
<dbReference type="EMBL" id="LLYZ01000012">
    <property type="protein sequence ID" value="KQK24842.1"/>
    <property type="molecule type" value="Genomic_DNA"/>
</dbReference>
<reference evidence="2 3" key="1">
    <citation type="submission" date="2015-10" db="EMBL/GenBank/DDBJ databases">
        <title>Chryseobacterium aquaticum genome.</title>
        <authorList>
            <person name="Newman J.D."/>
            <person name="Ferguson M.B."/>
            <person name="Miller J.R."/>
        </authorList>
    </citation>
    <scope>NUCLEOTIDE SEQUENCE [LARGE SCALE GENOMIC DNA]</scope>
    <source>
        <strain evidence="2 3">KCTC 12483</strain>
    </source>
</reference>
<comment type="caution">
    <text evidence="2">The sequence shown here is derived from an EMBL/GenBank/DDBJ whole genome shotgun (WGS) entry which is preliminary data.</text>
</comment>
<dbReference type="STRING" id="452084.AR438_14240"/>
<keyword evidence="3" id="KW-1185">Reference proteome</keyword>
<dbReference type="OrthoDB" id="1268646at2"/>
<feature type="chain" id="PRO_5006207438" description="Lipoprotein" evidence="1">
    <location>
        <begin position="21"/>
        <end position="152"/>
    </location>
</feature>
<dbReference type="PROSITE" id="PS51257">
    <property type="entry name" value="PROKAR_LIPOPROTEIN"/>
    <property type="match status" value="1"/>
</dbReference>
<dbReference type="AlphaFoldDB" id="A0A0Q3SI41"/>
<dbReference type="RefSeq" id="WP_056016386.1">
    <property type="nucleotide sequence ID" value="NZ_LLYZ01000012.1"/>
</dbReference>
<organism evidence="2 3">
    <name type="scientific">Chryseobacterium aquaticum</name>
    <dbReference type="NCBI Taxonomy" id="452084"/>
    <lineage>
        <taxon>Bacteria</taxon>
        <taxon>Pseudomonadati</taxon>
        <taxon>Bacteroidota</taxon>
        <taxon>Flavobacteriia</taxon>
        <taxon>Flavobacteriales</taxon>
        <taxon>Weeksellaceae</taxon>
        <taxon>Chryseobacterium group</taxon>
        <taxon>Chryseobacterium</taxon>
    </lineage>
</organism>
<proteinExistence type="predicted"/>
<gene>
    <name evidence="2" type="ORF">AR438_14240</name>
</gene>
<evidence type="ECO:0000256" key="1">
    <source>
        <dbReference type="SAM" id="SignalP"/>
    </source>
</evidence>
<sequence>MNKLLILCFAIIMSCTNTTAKSSTDMQTKGDILASESQGGTEQKSFKIIKDQQQLESEITRNFAASGMEPVMKIPDFPKDKKLVLYNLGTFNSGDHKVSAIKSISLKDNVLYVEIPEYESGGMAIQVMSNPWFIFSVPSNYQFNSVELKYSK</sequence>
<feature type="signal peptide" evidence="1">
    <location>
        <begin position="1"/>
        <end position="20"/>
    </location>
</feature>